<evidence type="ECO:0000313" key="2">
    <source>
        <dbReference type="EMBL" id="ROR43706.1"/>
    </source>
</evidence>
<evidence type="ECO:0000313" key="3">
    <source>
        <dbReference type="Proteomes" id="UP000267408"/>
    </source>
</evidence>
<organism evidence="2 3">
    <name type="scientific">Kitasatospora cineracea</name>
    <dbReference type="NCBI Taxonomy" id="88074"/>
    <lineage>
        <taxon>Bacteria</taxon>
        <taxon>Bacillati</taxon>
        <taxon>Actinomycetota</taxon>
        <taxon>Actinomycetes</taxon>
        <taxon>Kitasatosporales</taxon>
        <taxon>Streptomycetaceae</taxon>
        <taxon>Kitasatospora</taxon>
    </lineage>
</organism>
<feature type="compositionally biased region" description="Pro residues" evidence="1">
    <location>
        <begin position="1"/>
        <end position="12"/>
    </location>
</feature>
<comment type="caution">
    <text evidence="2">The sequence shown here is derived from an EMBL/GenBank/DDBJ whole genome shotgun (WGS) entry which is preliminary data.</text>
</comment>
<dbReference type="EMBL" id="RJVJ01000001">
    <property type="protein sequence ID" value="ROR43706.1"/>
    <property type="molecule type" value="Genomic_DNA"/>
</dbReference>
<proteinExistence type="predicted"/>
<reference evidence="2 3" key="1">
    <citation type="submission" date="2018-11" db="EMBL/GenBank/DDBJ databases">
        <title>Sequencing the genomes of 1000 actinobacteria strains.</title>
        <authorList>
            <person name="Klenk H.-P."/>
        </authorList>
    </citation>
    <scope>NUCLEOTIDE SEQUENCE [LARGE SCALE GENOMIC DNA]</scope>
    <source>
        <strain evidence="2 3">DSM 44780</strain>
    </source>
</reference>
<sequence length="45" mass="4371">MGNPASPGPAAPGPGTAYVSLGGAPRARVPAPPMNPPIRQGRSHG</sequence>
<gene>
    <name evidence="2" type="ORF">EDD39_1875</name>
</gene>
<protein>
    <submittedName>
        <fullName evidence="2">Uncharacterized protein</fullName>
    </submittedName>
</protein>
<dbReference type="Proteomes" id="UP000267408">
    <property type="component" value="Unassembled WGS sequence"/>
</dbReference>
<feature type="region of interest" description="Disordered" evidence="1">
    <location>
        <begin position="1"/>
        <end position="45"/>
    </location>
</feature>
<name>A0A8G1UGU3_9ACTN</name>
<evidence type="ECO:0000256" key="1">
    <source>
        <dbReference type="SAM" id="MobiDB-lite"/>
    </source>
</evidence>
<accession>A0A8G1UGU3</accession>
<dbReference type="AlphaFoldDB" id="A0A8G1UGU3"/>